<evidence type="ECO:0000256" key="2">
    <source>
        <dbReference type="SAM" id="Phobius"/>
    </source>
</evidence>
<keyword evidence="2" id="KW-0472">Membrane</keyword>
<gene>
    <name evidence="3" type="ORF">GX618_02820</name>
</gene>
<organism evidence="3 4">
    <name type="scientific">Candidatus Dojkabacteria bacterium</name>
    <dbReference type="NCBI Taxonomy" id="2099670"/>
    <lineage>
        <taxon>Bacteria</taxon>
        <taxon>Candidatus Dojkabacteria</taxon>
    </lineage>
</organism>
<proteinExistence type="predicted"/>
<keyword evidence="2" id="KW-0812">Transmembrane</keyword>
<evidence type="ECO:0000313" key="4">
    <source>
        <dbReference type="Proteomes" id="UP000554004"/>
    </source>
</evidence>
<reference evidence="3 4" key="1">
    <citation type="journal article" date="2020" name="Biotechnol. Biofuels">
        <title>New insights from the biogas microbiome by comprehensive genome-resolved metagenomics of nearly 1600 species originating from multiple anaerobic digesters.</title>
        <authorList>
            <person name="Campanaro S."/>
            <person name="Treu L."/>
            <person name="Rodriguez-R L.M."/>
            <person name="Kovalovszki A."/>
            <person name="Ziels R.M."/>
            <person name="Maus I."/>
            <person name="Zhu X."/>
            <person name="Kougias P.G."/>
            <person name="Basile A."/>
            <person name="Luo G."/>
            <person name="Schluter A."/>
            <person name="Konstantinidis K.T."/>
            <person name="Angelidaki I."/>
        </authorList>
    </citation>
    <scope>NUCLEOTIDE SEQUENCE [LARGE SCALE GENOMIC DNA]</scope>
    <source>
        <strain evidence="3">AS06rmzACSIP_421</strain>
    </source>
</reference>
<dbReference type="EMBL" id="JAAZAL010000105">
    <property type="protein sequence ID" value="NLE31182.1"/>
    <property type="molecule type" value="Genomic_DNA"/>
</dbReference>
<dbReference type="AlphaFoldDB" id="A0A847ETY4"/>
<keyword evidence="2" id="KW-1133">Transmembrane helix</keyword>
<evidence type="ECO:0000256" key="1">
    <source>
        <dbReference type="SAM" id="MobiDB-lite"/>
    </source>
</evidence>
<sequence length="73" mass="7641">MKYLIVAGVSLIVAVIAGIMGNILSGVLIFILLFGGYILLNVTKVMKTDTPEVVATQGNNTPNPTATVPPKDN</sequence>
<protein>
    <submittedName>
        <fullName evidence="3">Uncharacterized protein</fullName>
    </submittedName>
</protein>
<feature type="transmembrane region" description="Helical" evidence="2">
    <location>
        <begin position="12"/>
        <end position="40"/>
    </location>
</feature>
<comment type="caution">
    <text evidence="3">The sequence shown here is derived from an EMBL/GenBank/DDBJ whole genome shotgun (WGS) entry which is preliminary data.</text>
</comment>
<name>A0A847ETY4_9BACT</name>
<feature type="region of interest" description="Disordered" evidence="1">
    <location>
        <begin position="53"/>
        <end position="73"/>
    </location>
</feature>
<dbReference type="Proteomes" id="UP000554004">
    <property type="component" value="Unassembled WGS sequence"/>
</dbReference>
<accession>A0A847ETY4</accession>
<evidence type="ECO:0000313" key="3">
    <source>
        <dbReference type="EMBL" id="NLE31182.1"/>
    </source>
</evidence>
<feature type="compositionally biased region" description="Low complexity" evidence="1">
    <location>
        <begin position="59"/>
        <end position="73"/>
    </location>
</feature>